<keyword evidence="1" id="KW-0677">Repeat</keyword>
<protein>
    <submittedName>
        <fullName evidence="5">Tetratricopeptide repeat protein</fullName>
    </submittedName>
</protein>
<dbReference type="InterPro" id="IPR011990">
    <property type="entry name" value="TPR-like_helical_dom_sf"/>
</dbReference>
<feature type="compositionally biased region" description="Pro residues" evidence="3">
    <location>
        <begin position="62"/>
        <end position="76"/>
    </location>
</feature>
<evidence type="ECO:0000256" key="1">
    <source>
        <dbReference type="ARBA" id="ARBA00022737"/>
    </source>
</evidence>
<dbReference type="PANTHER" id="PTHR45641">
    <property type="entry name" value="TETRATRICOPEPTIDE REPEAT PROTEIN (AFU_ORTHOLOGUE AFUA_6G03870)"/>
    <property type="match status" value="1"/>
</dbReference>
<reference evidence="5" key="1">
    <citation type="journal article" date="2023" name="Microbiol Resour">
        <title>Genome Sequences of Rhodoplanes serenus and Two Thermotolerant Strains, Rhodoplanes tepidamans and 'Rhodoplanes cryptolactis,' Further Refine the Genus.</title>
        <authorList>
            <person name="Rayyan A.A."/>
            <person name="Kyndt J.A."/>
        </authorList>
    </citation>
    <scope>NUCLEOTIDE SEQUENCE</scope>
    <source>
        <strain evidence="5">DSM 9987</strain>
    </source>
</reference>
<dbReference type="EMBL" id="JAQQLI010000013">
    <property type="protein sequence ID" value="MDC7786103.1"/>
    <property type="molecule type" value="Genomic_DNA"/>
</dbReference>
<keyword evidence="2" id="KW-0802">TPR repeat</keyword>
<dbReference type="Gene3D" id="1.25.40.10">
    <property type="entry name" value="Tetratricopeptide repeat domain"/>
    <property type="match status" value="2"/>
</dbReference>
<keyword evidence="4" id="KW-0472">Membrane</keyword>
<organism evidence="5 6">
    <name type="scientific">Rhodoplanes tepidamans</name>
    <name type="common">Rhodoplanes cryptolactis</name>
    <dbReference type="NCBI Taxonomy" id="200616"/>
    <lineage>
        <taxon>Bacteria</taxon>
        <taxon>Pseudomonadati</taxon>
        <taxon>Pseudomonadota</taxon>
        <taxon>Alphaproteobacteria</taxon>
        <taxon>Hyphomicrobiales</taxon>
        <taxon>Nitrobacteraceae</taxon>
        <taxon>Rhodoplanes</taxon>
    </lineage>
</organism>
<proteinExistence type="predicted"/>
<comment type="caution">
    <text evidence="5">The sequence shown here is derived from an EMBL/GenBank/DDBJ whole genome shotgun (WGS) entry which is preliminary data.</text>
</comment>
<keyword evidence="4" id="KW-0812">Transmembrane</keyword>
<evidence type="ECO:0000256" key="4">
    <source>
        <dbReference type="SAM" id="Phobius"/>
    </source>
</evidence>
<reference evidence="5" key="2">
    <citation type="submission" date="2023-02" db="EMBL/GenBank/DDBJ databases">
        <authorList>
            <person name="Rayyan A."/>
            <person name="Meyer T."/>
            <person name="Kyndt J.A."/>
        </authorList>
    </citation>
    <scope>NUCLEOTIDE SEQUENCE</scope>
    <source>
        <strain evidence="5">DSM 9987</strain>
    </source>
</reference>
<dbReference type="RefSeq" id="WP_272776949.1">
    <property type="nucleotide sequence ID" value="NZ_JAQQLI010000013.1"/>
</dbReference>
<feature type="compositionally biased region" description="Pro residues" evidence="3">
    <location>
        <begin position="126"/>
        <end position="135"/>
    </location>
</feature>
<evidence type="ECO:0000313" key="5">
    <source>
        <dbReference type="EMBL" id="MDC7786103.1"/>
    </source>
</evidence>
<dbReference type="InterPro" id="IPR019734">
    <property type="entry name" value="TPR_rpt"/>
</dbReference>
<evidence type="ECO:0000256" key="3">
    <source>
        <dbReference type="SAM" id="MobiDB-lite"/>
    </source>
</evidence>
<name>A0ABT5J8W6_RHOTP</name>
<feature type="compositionally biased region" description="Low complexity" evidence="3">
    <location>
        <begin position="77"/>
        <end position="114"/>
    </location>
</feature>
<evidence type="ECO:0000313" key="6">
    <source>
        <dbReference type="Proteomes" id="UP001165652"/>
    </source>
</evidence>
<feature type="transmembrane region" description="Helical" evidence="4">
    <location>
        <begin position="273"/>
        <end position="296"/>
    </location>
</feature>
<dbReference type="SMART" id="SM00028">
    <property type="entry name" value="TPR"/>
    <property type="match status" value="6"/>
</dbReference>
<dbReference type="SUPFAM" id="SSF48452">
    <property type="entry name" value="TPR-like"/>
    <property type="match status" value="1"/>
</dbReference>
<dbReference type="Proteomes" id="UP001165652">
    <property type="component" value="Unassembled WGS sequence"/>
</dbReference>
<feature type="region of interest" description="Disordered" evidence="3">
    <location>
        <begin position="60"/>
        <end position="139"/>
    </location>
</feature>
<keyword evidence="6" id="KW-1185">Reference proteome</keyword>
<sequence>MAQAVHPKYRAFLVHAPADEAWGRTLQRSLEEMRVPWALVGRETAHGPVPKRIGPLARFAAEPPPVAPGEPEPAAVPEPSAAATPTPAEPAAEAAPGAAADAEPPAAAATVAGPTLVSSTDAPVGPAAPPEPPALRAPARPTLPEDMVAALVDARFLVVLCSPAAATDAAVDEAVRRYKGLGRGDRVVAVLVGGAPDADPRTLCPPALRRRIKVDGTVSDEEEDAVAPLVIDARTLPRTEVTMRLAAALLALSFDEFRGPAERSTRGRRRLRGWLTAAAVLLILVGGLVAAVRFVLPNDPMLLDRVLAAGTGTTLRAVDAADRLGASPAVVAGIVAPAEAALRDLAAAGGDDPRLQLRRAAMLIAFERRRDALGLADAARSRTTAAEALLDGLVFPGGMDAEVQREIVAARLDAVRLRLAQGATDRALANARAALAAAERLAGADPTSVARQRELSRAATAFGDALLAAGEADDALKQFRTVLTIRETLLAVDPSSAEARRDLSVAYERLGDVLVVRDAPDEALKGYRTALSLRLSAVDPAAGPGWQRGLSILYNKVGDVQLAQGAGEDALGSYRAGLALQLAVAERADAAARRAMSVSYERIGDVLRAQRAFDEALASYRASLALRQGLAGGDPGGSRWPRDLPVSQERIGDVLMAKGAPDEALAAYQTALAARERLLAAQPGPAARHDVAVTQSKIGDALAARRMGAEALASWRAALAATEQLVAADPDNAAWQWEMAVLQWRLASAGDDPVERYRVVVATLRELAGRRKLTPAQAKWLPLAERALVEARTR</sequence>
<gene>
    <name evidence="5" type="ORF">PQJ73_10455</name>
</gene>
<evidence type="ECO:0000256" key="2">
    <source>
        <dbReference type="ARBA" id="ARBA00022803"/>
    </source>
</evidence>
<keyword evidence="4" id="KW-1133">Transmembrane helix</keyword>
<accession>A0ABT5J8W6</accession>
<dbReference type="PANTHER" id="PTHR45641:SF1">
    <property type="entry name" value="AAA+ ATPASE DOMAIN-CONTAINING PROTEIN"/>
    <property type="match status" value="1"/>
</dbReference>